<evidence type="ECO:0008006" key="5">
    <source>
        <dbReference type="Google" id="ProtNLM"/>
    </source>
</evidence>
<dbReference type="RefSeq" id="WP_155072350.1">
    <property type="nucleotide sequence ID" value="NZ_WIXO01000001.1"/>
</dbReference>
<dbReference type="InterPro" id="IPR011050">
    <property type="entry name" value="Pectin_lyase_fold/virulence"/>
</dbReference>
<dbReference type="Proteomes" id="UP000473014">
    <property type="component" value="Unassembled WGS sequence"/>
</dbReference>
<evidence type="ECO:0000313" key="3">
    <source>
        <dbReference type="EMBL" id="MTE21639.1"/>
    </source>
</evidence>
<dbReference type="EMBL" id="WIXO01000001">
    <property type="protein sequence ID" value="MTE21639.1"/>
    <property type="molecule type" value="Genomic_DNA"/>
</dbReference>
<name>A0A6G2BHU3_9ACTN</name>
<dbReference type="InterPro" id="IPR012334">
    <property type="entry name" value="Pectin_lyas_fold"/>
</dbReference>
<keyword evidence="2" id="KW-0732">Signal</keyword>
<evidence type="ECO:0000313" key="4">
    <source>
        <dbReference type="Proteomes" id="UP000473014"/>
    </source>
</evidence>
<sequence>MGRRGAVEPAGRRRITAVAAGALSAALLATVATTAGATESASGGREAGRAAAAPDRNTVETAPAADAVDAVDAASGAVTAAACGEGSYHAEAVRSGGTWTARRGGSTVYTGGSMRDAMQAAINSLTPNRSAKERVVVRGSGSIGAGTRVSLPSNTAIDVCGTIDVTGSGSGDQAPIYSRGASNVEVGHLTVTGSPLYGIFMRNVNNVVLGQIEMRLSAGLGIRIDNHGDRSTRSRDIRIDNVHVSGARNHGVETYGVDGLTIGTVTTRDVGYSGLLLNDTINATVGRVDAENTGTGTGYAAFRMANRNGRIGDGYPTNIRVGEVIARGGGRGVFCVSESGGAVIDRVTLTNTGNNAVLIENCRNVTIATQGGTISGGGEVRLAARSEFPGNRDITLQNLTLNNTSLRESPCGTNITYRNLTLNNTSRSTC</sequence>
<accession>A0A6G2BHU3</accession>
<feature type="compositionally biased region" description="Low complexity" evidence="1">
    <location>
        <begin position="35"/>
        <end position="53"/>
    </location>
</feature>
<keyword evidence="4" id="KW-1185">Reference proteome</keyword>
<proteinExistence type="predicted"/>
<dbReference type="Gene3D" id="2.160.20.10">
    <property type="entry name" value="Single-stranded right-handed beta-helix, Pectin lyase-like"/>
    <property type="match status" value="1"/>
</dbReference>
<feature type="signal peptide" evidence="2">
    <location>
        <begin position="1"/>
        <end position="37"/>
    </location>
</feature>
<evidence type="ECO:0000256" key="2">
    <source>
        <dbReference type="SAM" id="SignalP"/>
    </source>
</evidence>
<feature type="region of interest" description="Disordered" evidence="1">
    <location>
        <begin position="35"/>
        <end position="59"/>
    </location>
</feature>
<comment type="caution">
    <text evidence="3">The sequence shown here is derived from an EMBL/GenBank/DDBJ whole genome shotgun (WGS) entry which is preliminary data.</text>
</comment>
<dbReference type="SMART" id="SM00710">
    <property type="entry name" value="PbH1"/>
    <property type="match status" value="3"/>
</dbReference>
<reference evidence="3 4" key="1">
    <citation type="submission" date="2019-11" db="EMBL/GenBank/DDBJ databases">
        <authorList>
            <person name="Yuan L."/>
        </authorList>
    </citation>
    <scope>NUCLEOTIDE SEQUENCE [LARGE SCALE GENOMIC DNA]</scope>
    <source>
        <strain evidence="3 4">TRM43335</strain>
    </source>
</reference>
<protein>
    <recommendedName>
        <fullName evidence="5">Right-handed parallel beta-helix repeat-containing protein</fullName>
    </recommendedName>
</protein>
<organism evidence="3 4">
    <name type="scientific">Streptomyces taklimakanensis</name>
    <dbReference type="NCBI Taxonomy" id="2569853"/>
    <lineage>
        <taxon>Bacteria</taxon>
        <taxon>Bacillati</taxon>
        <taxon>Actinomycetota</taxon>
        <taxon>Actinomycetes</taxon>
        <taxon>Kitasatosporales</taxon>
        <taxon>Streptomycetaceae</taxon>
        <taxon>Streptomyces</taxon>
    </lineage>
</organism>
<dbReference type="AlphaFoldDB" id="A0A6G2BHU3"/>
<feature type="chain" id="PRO_5026001733" description="Right-handed parallel beta-helix repeat-containing protein" evidence="2">
    <location>
        <begin position="38"/>
        <end position="430"/>
    </location>
</feature>
<dbReference type="InterPro" id="IPR006626">
    <property type="entry name" value="PbH1"/>
</dbReference>
<dbReference type="SUPFAM" id="SSF51126">
    <property type="entry name" value="Pectin lyase-like"/>
    <property type="match status" value="1"/>
</dbReference>
<dbReference type="OrthoDB" id="2986171at2"/>
<gene>
    <name evidence="3" type="ORF">F0L17_21490</name>
</gene>
<evidence type="ECO:0000256" key="1">
    <source>
        <dbReference type="SAM" id="MobiDB-lite"/>
    </source>
</evidence>